<comment type="caution">
    <text evidence="1">The sequence shown here is derived from an EMBL/GenBank/DDBJ whole genome shotgun (WGS) entry which is preliminary data.</text>
</comment>
<evidence type="ECO:0000313" key="1">
    <source>
        <dbReference type="EMBL" id="MDR6536710.1"/>
    </source>
</evidence>
<sequence>MTSSSHFDDLLRAAAAQANPQRLLFVFTEAGLPADATDAQRAAFGAGGGGSLTPMACVDKRPDELSDFAALVAESRRACPPWAVVFIGALSGQGGRAPSDAQVDAALESMVRNVRDGSFGAYMALDPAGEPVGFFSG</sequence>
<gene>
    <name evidence="1" type="ORF">J2739_002483</name>
</gene>
<dbReference type="EMBL" id="JAVDRF010000004">
    <property type="protein sequence ID" value="MDR6536710.1"/>
    <property type="molecule type" value="Genomic_DNA"/>
</dbReference>
<protein>
    <submittedName>
        <fullName evidence="1">Uncharacterized protein</fullName>
    </submittedName>
</protein>
<organism evidence="1 2">
    <name type="scientific">Variovorax soli</name>
    <dbReference type="NCBI Taxonomy" id="376815"/>
    <lineage>
        <taxon>Bacteria</taxon>
        <taxon>Pseudomonadati</taxon>
        <taxon>Pseudomonadota</taxon>
        <taxon>Betaproteobacteria</taxon>
        <taxon>Burkholderiales</taxon>
        <taxon>Comamonadaceae</taxon>
        <taxon>Variovorax</taxon>
    </lineage>
</organism>
<evidence type="ECO:0000313" key="2">
    <source>
        <dbReference type="Proteomes" id="UP001184230"/>
    </source>
</evidence>
<name>A0ABU1NE30_9BURK</name>
<dbReference type="Proteomes" id="UP001184230">
    <property type="component" value="Unassembled WGS sequence"/>
</dbReference>
<reference evidence="1 2" key="1">
    <citation type="submission" date="2023-07" db="EMBL/GenBank/DDBJ databases">
        <title>Sorghum-associated microbial communities from plants grown in Nebraska, USA.</title>
        <authorList>
            <person name="Schachtman D."/>
        </authorList>
    </citation>
    <scope>NUCLEOTIDE SEQUENCE [LARGE SCALE GENOMIC DNA]</scope>
    <source>
        <strain evidence="1 2">DS1781</strain>
    </source>
</reference>
<keyword evidence="2" id="KW-1185">Reference proteome</keyword>
<proteinExistence type="predicted"/>
<dbReference type="RefSeq" id="WP_309901949.1">
    <property type="nucleotide sequence ID" value="NZ_JAVDRF010000004.1"/>
</dbReference>
<accession>A0ABU1NE30</accession>